<organism evidence="1 2">
    <name type="scientific">Perkinsus olseni</name>
    <name type="common">Perkinsus atlanticus</name>
    <dbReference type="NCBI Taxonomy" id="32597"/>
    <lineage>
        <taxon>Eukaryota</taxon>
        <taxon>Sar</taxon>
        <taxon>Alveolata</taxon>
        <taxon>Perkinsozoa</taxon>
        <taxon>Perkinsea</taxon>
        <taxon>Perkinsida</taxon>
        <taxon>Perkinsidae</taxon>
        <taxon>Perkinsus</taxon>
    </lineage>
</organism>
<sequence>CRYQCLLWLVRPTNFGPSLASKIIFGGYDSQIRALVKDPNLPQHSWLSTDEGTVRRYTEDPLCGHDVSIDLWSSLLSNLSKLTDCCAVFGPKQASEDLVKVLVMGGVDDMCTERGKGVDQVRRWYPERVREKRCCKLDSRGKALYYPCLLGERNESLVAGTDGGRYYVIQFFNQLWVSVHSAAG</sequence>
<comment type="caution">
    <text evidence="1">The sequence shown here is derived from an EMBL/GenBank/DDBJ whole genome shotgun (WGS) entry which is preliminary data.</text>
</comment>
<feature type="non-terminal residue" evidence="1">
    <location>
        <position position="1"/>
    </location>
</feature>
<evidence type="ECO:0000313" key="1">
    <source>
        <dbReference type="EMBL" id="KAF4749190.1"/>
    </source>
</evidence>
<name>A0A7J6TXB5_PEROL</name>
<gene>
    <name evidence="1" type="ORF">FOZ62_011046</name>
</gene>
<feature type="non-terminal residue" evidence="1">
    <location>
        <position position="184"/>
    </location>
</feature>
<protein>
    <submittedName>
        <fullName evidence="1">Uncharacterized protein</fullName>
    </submittedName>
</protein>
<accession>A0A7J6TXB5</accession>
<dbReference type="Proteomes" id="UP000574390">
    <property type="component" value="Unassembled WGS sequence"/>
</dbReference>
<dbReference type="EMBL" id="JABANM010004479">
    <property type="protein sequence ID" value="KAF4749190.1"/>
    <property type="molecule type" value="Genomic_DNA"/>
</dbReference>
<dbReference type="AlphaFoldDB" id="A0A7J6TXB5"/>
<proteinExistence type="predicted"/>
<evidence type="ECO:0000313" key="2">
    <source>
        <dbReference type="Proteomes" id="UP000574390"/>
    </source>
</evidence>
<reference evidence="1 2" key="1">
    <citation type="submission" date="2020-04" db="EMBL/GenBank/DDBJ databases">
        <title>Perkinsus olseni comparative genomics.</title>
        <authorList>
            <person name="Bogema D.R."/>
        </authorList>
    </citation>
    <scope>NUCLEOTIDE SEQUENCE [LARGE SCALE GENOMIC DNA]</scope>
    <source>
        <strain evidence="1">ATCC PRA-205</strain>
    </source>
</reference>